<dbReference type="Proteomes" id="UP001055336">
    <property type="component" value="Chromosome"/>
</dbReference>
<dbReference type="InterPro" id="IPR015943">
    <property type="entry name" value="WD40/YVTN_repeat-like_dom_sf"/>
</dbReference>
<proteinExistence type="predicted"/>
<dbReference type="InterPro" id="IPR001680">
    <property type="entry name" value="WD40_rpt"/>
</dbReference>
<organism evidence="1 2">
    <name type="scientific">Mycobacterium paraterrae</name>
    <dbReference type="NCBI Taxonomy" id="577492"/>
    <lineage>
        <taxon>Bacteria</taxon>
        <taxon>Bacillati</taxon>
        <taxon>Actinomycetota</taxon>
        <taxon>Actinomycetes</taxon>
        <taxon>Mycobacteriales</taxon>
        <taxon>Mycobacteriaceae</taxon>
        <taxon>Mycobacterium</taxon>
    </lineage>
</organism>
<dbReference type="Pfam" id="PF00400">
    <property type="entry name" value="WD40"/>
    <property type="match status" value="1"/>
</dbReference>
<dbReference type="PANTHER" id="PTHR47197:SF3">
    <property type="entry name" value="DIHYDRO-HEME D1 DEHYDROGENASE"/>
    <property type="match status" value="1"/>
</dbReference>
<dbReference type="EMBL" id="CP092488">
    <property type="protein sequence ID" value="UMB70751.1"/>
    <property type="molecule type" value="Genomic_DNA"/>
</dbReference>
<reference evidence="1" key="1">
    <citation type="submission" date="2022-08" db="EMBL/GenBank/DDBJ databases">
        <title>Whole genome sequencing of non-tuberculosis mycobacteria type-strains.</title>
        <authorList>
            <person name="Igarashi Y."/>
            <person name="Osugi A."/>
            <person name="Mitarai S."/>
        </authorList>
    </citation>
    <scope>NUCLEOTIDE SEQUENCE</scope>
    <source>
        <strain evidence="1">DSM 45127</strain>
    </source>
</reference>
<dbReference type="SUPFAM" id="SSF51004">
    <property type="entry name" value="C-terminal (heme d1) domain of cytochrome cd1-nitrite reductase"/>
    <property type="match status" value="1"/>
</dbReference>
<dbReference type="RefSeq" id="WP_240262511.1">
    <property type="nucleotide sequence ID" value="NZ_CP092488.2"/>
</dbReference>
<sequence length="352" mass="36310">MGKSVHGLNEARLFTITDEIATGRGAVTGIAVSPDGRVVSVTHHGDGSVSLIDTAAGLPRLTVTDVDEPLAVAMSGRRAYVSSVSDAYDEILAFDTDSETIVATYPVAFSVTDLAVSADGRFGYVGRTGADGADVAILDTATGNKKTVTIPAATVGRVRVSRDGRRLFVAANDTTTARLVVIDTGRARIVDTIEIGSPIRDIALSPDGAIAYVVSCGPDFGIALDVIETRNAAIHATYKIGEDACTVAQLTLSRDGERAYLVGDQHVTVLSTATKDVLATIVVGNAPSCAVESPDGERLYVADYAGTVTVLDVAAAGLPDGALTLDDELSAPGAWGYSELLLAEPTLAGTSR</sequence>
<dbReference type="Gene3D" id="2.130.10.10">
    <property type="entry name" value="YVTN repeat-like/Quinoprotein amine dehydrogenase"/>
    <property type="match status" value="2"/>
</dbReference>
<name>A0ABY3VMT9_9MYCO</name>
<keyword evidence="2" id="KW-1185">Reference proteome</keyword>
<protein>
    <submittedName>
        <fullName evidence="1">YncE family protein</fullName>
    </submittedName>
</protein>
<evidence type="ECO:0000313" key="2">
    <source>
        <dbReference type="Proteomes" id="UP001055336"/>
    </source>
</evidence>
<gene>
    <name evidence="1" type="ORF">MKK62_05470</name>
</gene>
<dbReference type="PANTHER" id="PTHR47197">
    <property type="entry name" value="PROTEIN NIRF"/>
    <property type="match status" value="1"/>
</dbReference>
<accession>A0ABY3VMT9</accession>
<evidence type="ECO:0000313" key="1">
    <source>
        <dbReference type="EMBL" id="UMB70751.1"/>
    </source>
</evidence>
<dbReference type="InterPro" id="IPR011048">
    <property type="entry name" value="Haem_d1_sf"/>
</dbReference>
<dbReference type="InterPro" id="IPR051200">
    <property type="entry name" value="Host-pathogen_enzymatic-act"/>
</dbReference>